<reference evidence="1" key="1">
    <citation type="submission" date="2021-09" db="EMBL/GenBank/DDBJ databases">
        <authorList>
            <consortium name="AG Swart"/>
            <person name="Singh M."/>
            <person name="Singh A."/>
            <person name="Seah K."/>
            <person name="Emmerich C."/>
        </authorList>
    </citation>
    <scope>NUCLEOTIDE SEQUENCE</scope>
    <source>
        <strain evidence="1">ATCC30299</strain>
    </source>
</reference>
<protein>
    <submittedName>
        <fullName evidence="1">Uncharacterized protein</fullName>
    </submittedName>
</protein>
<sequence length="191" mass="21627">MLADRLHKQLIASSQRQPTVKDSYGVHFEYHDLCARLLALQNTLESPNQKENQKSKTNKIPNLIGLEFITAVPTEIKSDRVRYIHDGNLFNANFLKPKKQKLILRNSSGSIRNLSQIHISGSSTERRTIFDRVKSVYGKQKSVGVHKKPENLKIAPLNLNRVPSLPSNASSGRKTSLMKKTKSKALFIRKI</sequence>
<dbReference type="AlphaFoldDB" id="A0AAU9IMJ4"/>
<comment type="caution">
    <text evidence="1">The sequence shown here is derived from an EMBL/GenBank/DDBJ whole genome shotgun (WGS) entry which is preliminary data.</text>
</comment>
<evidence type="ECO:0000313" key="2">
    <source>
        <dbReference type="Proteomes" id="UP001162131"/>
    </source>
</evidence>
<dbReference type="EMBL" id="CAJZBQ010000012">
    <property type="protein sequence ID" value="CAG9314382.1"/>
    <property type="molecule type" value="Genomic_DNA"/>
</dbReference>
<name>A0AAU9IMJ4_9CILI</name>
<organism evidence="1 2">
    <name type="scientific">Blepharisma stoltei</name>
    <dbReference type="NCBI Taxonomy" id="1481888"/>
    <lineage>
        <taxon>Eukaryota</taxon>
        <taxon>Sar</taxon>
        <taxon>Alveolata</taxon>
        <taxon>Ciliophora</taxon>
        <taxon>Postciliodesmatophora</taxon>
        <taxon>Heterotrichea</taxon>
        <taxon>Heterotrichida</taxon>
        <taxon>Blepharismidae</taxon>
        <taxon>Blepharisma</taxon>
    </lineage>
</organism>
<gene>
    <name evidence="1" type="ORF">BSTOLATCC_MIC11389</name>
</gene>
<accession>A0AAU9IMJ4</accession>
<proteinExistence type="predicted"/>
<keyword evidence="2" id="KW-1185">Reference proteome</keyword>
<evidence type="ECO:0000313" key="1">
    <source>
        <dbReference type="EMBL" id="CAG9314382.1"/>
    </source>
</evidence>
<dbReference type="Proteomes" id="UP001162131">
    <property type="component" value="Unassembled WGS sequence"/>
</dbReference>